<keyword evidence="3" id="KW-1185">Reference proteome</keyword>
<dbReference type="AlphaFoldDB" id="A0A8J2JMZ6"/>
<dbReference type="Proteomes" id="UP000708208">
    <property type="component" value="Unassembled WGS sequence"/>
</dbReference>
<gene>
    <name evidence="2" type="ORF">AFUS01_LOCUS1314</name>
</gene>
<evidence type="ECO:0000313" key="3">
    <source>
        <dbReference type="Proteomes" id="UP000708208"/>
    </source>
</evidence>
<feature type="compositionally biased region" description="Basic and acidic residues" evidence="1">
    <location>
        <begin position="432"/>
        <end position="441"/>
    </location>
</feature>
<feature type="compositionally biased region" description="Basic and acidic residues" evidence="1">
    <location>
        <begin position="109"/>
        <end position="123"/>
    </location>
</feature>
<reference evidence="2" key="1">
    <citation type="submission" date="2021-06" db="EMBL/GenBank/DDBJ databases">
        <authorList>
            <person name="Hodson N. C."/>
            <person name="Mongue J. A."/>
            <person name="Jaron S. K."/>
        </authorList>
    </citation>
    <scope>NUCLEOTIDE SEQUENCE</scope>
</reference>
<dbReference type="EMBL" id="CAJVCH010007313">
    <property type="protein sequence ID" value="CAG7660264.1"/>
    <property type="molecule type" value="Genomic_DNA"/>
</dbReference>
<feature type="region of interest" description="Disordered" evidence="1">
    <location>
        <begin position="75"/>
        <end position="126"/>
    </location>
</feature>
<evidence type="ECO:0000313" key="2">
    <source>
        <dbReference type="EMBL" id="CAG7660264.1"/>
    </source>
</evidence>
<feature type="compositionally biased region" description="Polar residues" evidence="1">
    <location>
        <begin position="461"/>
        <end position="475"/>
    </location>
</feature>
<proteinExistence type="predicted"/>
<name>A0A8J2JMZ6_9HEXA</name>
<evidence type="ECO:0000256" key="1">
    <source>
        <dbReference type="SAM" id="MobiDB-lite"/>
    </source>
</evidence>
<sequence>MKDFMVFLVALTIVIFCLVMLYTCCNFWFNTRNSLTVDVYPVVELSRPSYVRETNKATFVSVFYSSNEITLQNELNEIPKSKGKATPPPEDSSPTDSQKVDTPGTEGSSEPKKKEQKQEKPKTMESIQAGHMVKPWTSAELGCELAIGVHANEDRIAGYCLDLRNKTCEFYSYETFRLPWTLQEVIRGNKTADEPGDDVDGSTSSKVDKKWLSECQSKNLMFALILWEDKIKELKKFKLYTDDDTSRRPTNEYGKRVRGLLAHMEECEKLYKVNTMIVVNGSMTDKYIRYIQPAVELSKLRLPFFADYIAGAYGIERFDGTHEYAGDDEEDGKEGKKSMMYYTTKYFETFLLTVKRRVLNWKLNPCYQCRFGISRSPSLQSIQVSASNSKLGQPVLSKTGREGSKHSTMSKAPASSLNRKYQKSQFPTFKWKRSDSHEHEKYSKKHCHDLDPSAPPDSEDSLSTSSKTTSGDYATSNNKSNSSSKGNLRFFR</sequence>
<organism evidence="2 3">
    <name type="scientific">Allacma fusca</name>
    <dbReference type="NCBI Taxonomy" id="39272"/>
    <lineage>
        <taxon>Eukaryota</taxon>
        <taxon>Metazoa</taxon>
        <taxon>Ecdysozoa</taxon>
        <taxon>Arthropoda</taxon>
        <taxon>Hexapoda</taxon>
        <taxon>Collembola</taxon>
        <taxon>Symphypleona</taxon>
        <taxon>Sminthuridae</taxon>
        <taxon>Allacma</taxon>
    </lineage>
</organism>
<accession>A0A8J2JMZ6</accession>
<comment type="caution">
    <text evidence="2">The sequence shown here is derived from an EMBL/GenBank/DDBJ whole genome shotgun (WGS) entry which is preliminary data.</text>
</comment>
<dbReference type="OrthoDB" id="10657905at2759"/>
<feature type="compositionally biased region" description="Low complexity" evidence="1">
    <location>
        <begin position="476"/>
        <end position="485"/>
    </location>
</feature>
<feature type="region of interest" description="Disordered" evidence="1">
    <location>
        <begin position="384"/>
        <end position="492"/>
    </location>
</feature>
<feature type="compositionally biased region" description="Polar residues" evidence="1">
    <location>
        <begin position="406"/>
        <end position="427"/>
    </location>
</feature>
<protein>
    <submittedName>
        <fullName evidence="2">Uncharacterized protein</fullName>
    </submittedName>
</protein>